<evidence type="ECO:0000256" key="7">
    <source>
        <dbReference type="ARBA" id="ARBA00023125"/>
    </source>
</evidence>
<feature type="DNA-binding region" description="HMG box" evidence="13">
    <location>
        <begin position="87"/>
        <end position="155"/>
    </location>
</feature>
<dbReference type="InterPro" id="IPR050140">
    <property type="entry name" value="SRY-related_HMG-box_TF-like"/>
</dbReference>
<dbReference type="FunFam" id="1.10.30.10:FF:000002">
    <property type="entry name" value="transcription factor Sox-2"/>
    <property type="match status" value="1"/>
</dbReference>
<accession>A0A7M5UVB1</accession>
<keyword evidence="9" id="KW-0804">Transcription</keyword>
<feature type="region of interest" description="Disordered" evidence="14">
    <location>
        <begin position="141"/>
        <end position="177"/>
    </location>
</feature>
<sequence length="454" mass="48596">MAATQPNLNVETHVHENESASMVVMQDTKPVIDVNHSSSSSILSEAAEALRGDEGILSDEALLRLTMTNTSGSPDVEPFLDTKNSRVKRPMNSFMVWAQTARKKLAEKYPHLHNAHLSKMLGKLWKMLSPEEKQPYVEEAARLDKRHKDEHPEYKYRPRRRPKGGKRGYNATPTMMVSPSGAVGGKPYAIPTQWARVVQTAEGETTITSPRPEAVTPQIIYGADGTQYYAVPKASFAPSMVAPSATAAGGSVIVSPTQVAAPQQIPHQVAAAAPTASAGTATATTTSSTNYPAFVTVPMPATSTAIFHPVAIPVQGVHTPAYVLRPPYPGSTMYQPTMVQSVATTTTGSAATGVPAGTIPIAYHNIADTRIDAATHAAISKAEGTNTIVKTPDGETIVIIQRPMEGAVPMQLNKDGTVAAHPQYYQQHVVHTGQPQQEIKHQIIIDPSQTPTAT</sequence>
<dbReference type="EnsemblMetazoa" id="CLYHEMT003184.1">
    <property type="protein sequence ID" value="CLYHEMP003184.1"/>
    <property type="gene ID" value="CLYHEMG003184"/>
</dbReference>
<proteinExistence type="inferred from homology"/>
<dbReference type="GO" id="GO:0000978">
    <property type="term" value="F:RNA polymerase II cis-regulatory region sequence-specific DNA binding"/>
    <property type="evidence" value="ECO:0007669"/>
    <property type="project" value="TreeGrafter"/>
</dbReference>
<evidence type="ECO:0000256" key="5">
    <source>
        <dbReference type="ARBA" id="ARBA00022860"/>
    </source>
</evidence>
<dbReference type="CDD" id="cd22031">
    <property type="entry name" value="HMG-box_SoxE"/>
    <property type="match status" value="1"/>
</dbReference>
<keyword evidence="10 13" id="KW-0539">Nucleus</keyword>
<feature type="domain" description="HMG box" evidence="15">
    <location>
        <begin position="87"/>
        <end position="155"/>
    </location>
</feature>
<evidence type="ECO:0000256" key="8">
    <source>
        <dbReference type="ARBA" id="ARBA00023159"/>
    </source>
</evidence>
<protein>
    <recommendedName>
        <fullName evidence="3">Sex-determining region Y protein</fullName>
    </recommendedName>
    <alternativeName>
        <fullName evidence="11">Testis-determining factor</fullName>
    </alternativeName>
</protein>
<evidence type="ECO:0000256" key="1">
    <source>
        <dbReference type="ARBA" id="ARBA00004324"/>
    </source>
</evidence>
<keyword evidence="6" id="KW-0726">Sexual differentiation</keyword>
<dbReference type="GO" id="GO:0030154">
    <property type="term" value="P:cell differentiation"/>
    <property type="evidence" value="ECO:0007669"/>
    <property type="project" value="UniProtKB-KW"/>
</dbReference>
<evidence type="ECO:0000256" key="3">
    <source>
        <dbReference type="ARBA" id="ARBA00019052"/>
    </source>
</evidence>
<reference evidence="16" key="1">
    <citation type="submission" date="2021-01" db="UniProtKB">
        <authorList>
            <consortium name="EnsemblMetazoa"/>
        </authorList>
    </citation>
    <scope>IDENTIFICATION</scope>
</reference>
<dbReference type="GO" id="GO:0005516">
    <property type="term" value="F:calmodulin binding"/>
    <property type="evidence" value="ECO:0007669"/>
    <property type="project" value="UniProtKB-KW"/>
</dbReference>
<evidence type="ECO:0000313" key="17">
    <source>
        <dbReference type="Proteomes" id="UP000594262"/>
    </source>
</evidence>
<dbReference type="AlphaFoldDB" id="A0A7M5UVB1"/>
<dbReference type="PROSITE" id="PS50118">
    <property type="entry name" value="HMG_BOX_2"/>
    <property type="match status" value="1"/>
</dbReference>
<feature type="compositionally biased region" description="Basic and acidic residues" evidence="14">
    <location>
        <begin position="141"/>
        <end position="156"/>
    </location>
</feature>
<evidence type="ECO:0000256" key="10">
    <source>
        <dbReference type="ARBA" id="ARBA00023242"/>
    </source>
</evidence>
<dbReference type="InterPro" id="IPR009071">
    <property type="entry name" value="HMG_box_dom"/>
</dbReference>
<name>A0A7M5UVB1_9CNID</name>
<evidence type="ECO:0000256" key="4">
    <source>
        <dbReference type="ARBA" id="ARBA00022782"/>
    </source>
</evidence>
<evidence type="ECO:0000256" key="9">
    <source>
        <dbReference type="ARBA" id="ARBA00023163"/>
    </source>
</evidence>
<evidence type="ECO:0000256" key="6">
    <source>
        <dbReference type="ARBA" id="ARBA00022928"/>
    </source>
</evidence>
<dbReference type="GO" id="GO:0007548">
    <property type="term" value="P:sex differentiation"/>
    <property type="evidence" value="ECO:0007669"/>
    <property type="project" value="UniProtKB-KW"/>
</dbReference>
<evidence type="ECO:0000256" key="2">
    <source>
        <dbReference type="ARBA" id="ARBA00005998"/>
    </source>
</evidence>
<dbReference type="PANTHER" id="PTHR10270:SF161">
    <property type="entry name" value="SEX-DETERMINING REGION Y PROTEIN"/>
    <property type="match status" value="1"/>
</dbReference>
<dbReference type="Pfam" id="PF00505">
    <property type="entry name" value="HMG_box"/>
    <property type="match status" value="1"/>
</dbReference>
<keyword evidence="5" id="KW-0112">Calmodulin-binding</keyword>
<dbReference type="Proteomes" id="UP000594262">
    <property type="component" value="Unplaced"/>
</dbReference>
<evidence type="ECO:0000313" key="16">
    <source>
        <dbReference type="EnsemblMetazoa" id="CLYHEMP003184.1"/>
    </source>
</evidence>
<dbReference type="GO" id="GO:0016607">
    <property type="term" value="C:nuclear speck"/>
    <property type="evidence" value="ECO:0007669"/>
    <property type="project" value="UniProtKB-SubCell"/>
</dbReference>
<evidence type="ECO:0000256" key="12">
    <source>
        <dbReference type="ARBA" id="ARBA00045821"/>
    </source>
</evidence>
<keyword evidence="7 13" id="KW-0238">DNA-binding</keyword>
<evidence type="ECO:0000259" key="15">
    <source>
        <dbReference type="PROSITE" id="PS50118"/>
    </source>
</evidence>
<evidence type="ECO:0000256" key="11">
    <source>
        <dbReference type="ARBA" id="ARBA00032498"/>
    </source>
</evidence>
<dbReference type="PANTHER" id="PTHR10270">
    <property type="entry name" value="SOX TRANSCRIPTION FACTOR"/>
    <property type="match status" value="1"/>
</dbReference>
<comment type="similarity">
    <text evidence="2">Belongs to the SRY family.</text>
</comment>
<dbReference type="GeneID" id="136814407"/>
<comment type="subcellular location">
    <subcellularLocation>
        <location evidence="1">Nucleus speckle</location>
    </subcellularLocation>
</comment>
<dbReference type="InterPro" id="IPR036910">
    <property type="entry name" value="HMG_box_dom_sf"/>
</dbReference>
<organism evidence="16 17">
    <name type="scientific">Clytia hemisphaerica</name>
    <dbReference type="NCBI Taxonomy" id="252671"/>
    <lineage>
        <taxon>Eukaryota</taxon>
        <taxon>Metazoa</taxon>
        <taxon>Cnidaria</taxon>
        <taxon>Hydrozoa</taxon>
        <taxon>Hydroidolina</taxon>
        <taxon>Leptothecata</taxon>
        <taxon>Obeliida</taxon>
        <taxon>Clytiidae</taxon>
        <taxon>Clytia</taxon>
    </lineage>
</organism>
<keyword evidence="17" id="KW-1185">Reference proteome</keyword>
<dbReference type="SMART" id="SM00398">
    <property type="entry name" value="HMG"/>
    <property type="match status" value="1"/>
</dbReference>
<comment type="function">
    <text evidence="12">Transcriptional regulator that controls a genetic switch in male development. It is necessary and sufficient for initiating male sex determination by directing the development of supporting cell precursors (pre-Sertoli cells) as Sertoli rather than granulosa cells. Involved in different aspects of gene regulation including promoter activation or repression. Binds to the DNA consensus sequence 5'-[AT]AACAA[AT]-3'. SRY HMG box recognizes DNA by partial intercalation in the minor groove and promotes DNA bending. Also involved in pre-mRNA splicing. In male adult brain involved in the maintenance of motor functions of dopaminergic neurons.</text>
</comment>
<dbReference type="SUPFAM" id="SSF47095">
    <property type="entry name" value="HMG-box"/>
    <property type="match status" value="1"/>
</dbReference>
<evidence type="ECO:0000256" key="13">
    <source>
        <dbReference type="PROSITE-ProRule" id="PRU00267"/>
    </source>
</evidence>
<dbReference type="OrthoDB" id="6247875at2759"/>
<keyword evidence="8" id="KW-0010">Activator</keyword>
<dbReference type="GO" id="GO:0001228">
    <property type="term" value="F:DNA-binding transcription activator activity, RNA polymerase II-specific"/>
    <property type="evidence" value="ECO:0007669"/>
    <property type="project" value="TreeGrafter"/>
</dbReference>
<feature type="compositionally biased region" description="Basic residues" evidence="14">
    <location>
        <begin position="157"/>
        <end position="166"/>
    </location>
</feature>
<dbReference type="RefSeq" id="XP_066927048.1">
    <property type="nucleotide sequence ID" value="XM_067070947.1"/>
</dbReference>
<evidence type="ECO:0000256" key="14">
    <source>
        <dbReference type="SAM" id="MobiDB-lite"/>
    </source>
</evidence>
<dbReference type="Gene3D" id="1.10.30.10">
    <property type="entry name" value="High mobility group box domain"/>
    <property type="match status" value="1"/>
</dbReference>
<keyword evidence="4" id="KW-0221">Differentiation</keyword>